<reference evidence="5" key="1">
    <citation type="journal article" date="2014" name="Front. Microbiol.">
        <title>High frequency of phylogenetically diverse reductive dehalogenase-homologous genes in deep subseafloor sedimentary metagenomes.</title>
        <authorList>
            <person name="Kawai M."/>
            <person name="Futagami T."/>
            <person name="Toyoda A."/>
            <person name="Takaki Y."/>
            <person name="Nishi S."/>
            <person name="Hori S."/>
            <person name="Arai W."/>
            <person name="Tsubouchi T."/>
            <person name="Morono Y."/>
            <person name="Uchiyama I."/>
            <person name="Ito T."/>
            <person name="Fujiyama A."/>
            <person name="Inagaki F."/>
            <person name="Takami H."/>
        </authorList>
    </citation>
    <scope>NUCLEOTIDE SEQUENCE</scope>
    <source>
        <strain evidence="5">Expedition CK06-06</strain>
    </source>
</reference>
<dbReference type="SMART" id="SM00322">
    <property type="entry name" value="KH"/>
    <property type="match status" value="2"/>
</dbReference>
<dbReference type="PROSITE" id="PS50084">
    <property type="entry name" value="KH_TYPE_1"/>
    <property type="match status" value="2"/>
</dbReference>
<dbReference type="PANTHER" id="PTHR11252:SF0">
    <property type="entry name" value="POLYRIBONUCLEOTIDE NUCLEOTIDYLTRANSFERASE 1, MITOCHONDRIAL"/>
    <property type="match status" value="1"/>
</dbReference>
<dbReference type="InterPro" id="IPR004087">
    <property type="entry name" value="KH_dom"/>
</dbReference>
<dbReference type="SUPFAM" id="SSF50249">
    <property type="entry name" value="Nucleic acid-binding proteins"/>
    <property type="match status" value="1"/>
</dbReference>
<evidence type="ECO:0000313" key="5">
    <source>
        <dbReference type="EMBL" id="GAG61094.1"/>
    </source>
</evidence>
<keyword evidence="2" id="KW-0548">Nucleotidyltransferase</keyword>
<dbReference type="GO" id="GO:0005829">
    <property type="term" value="C:cytosol"/>
    <property type="evidence" value="ECO:0007669"/>
    <property type="project" value="TreeGrafter"/>
</dbReference>
<dbReference type="GO" id="GO:0003723">
    <property type="term" value="F:RNA binding"/>
    <property type="evidence" value="ECO:0007669"/>
    <property type="project" value="UniProtKB-KW"/>
</dbReference>
<dbReference type="InterPro" id="IPR004088">
    <property type="entry name" value="KH_dom_type_1"/>
</dbReference>
<dbReference type="EMBL" id="BART01005110">
    <property type="protein sequence ID" value="GAG61094.1"/>
    <property type="molecule type" value="Genomic_DNA"/>
</dbReference>
<dbReference type="AlphaFoldDB" id="X0YW81"/>
<feature type="domain" description="S1 motif" evidence="4">
    <location>
        <begin position="162"/>
        <end position="230"/>
    </location>
</feature>
<dbReference type="PANTHER" id="PTHR11252">
    <property type="entry name" value="POLYRIBONUCLEOTIDE NUCLEOTIDYLTRANSFERASE"/>
    <property type="match status" value="1"/>
</dbReference>
<dbReference type="GO" id="GO:0004654">
    <property type="term" value="F:polyribonucleotide nucleotidyltransferase activity"/>
    <property type="evidence" value="ECO:0007669"/>
    <property type="project" value="InterPro"/>
</dbReference>
<dbReference type="GO" id="GO:0006402">
    <property type="term" value="P:mRNA catabolic process"/>
    <property type="evidence" value="ECO:0007669"/>
    <property type="project" value="InterPro"/>
</dbReference>
<evidence type="ECO:0000259" key="4">
    <source>
        <dbReference type="PROSITE" id="PS50126"/>
    </source>
</evidence>
<proteinExistence type="predicted"/>
<name>X0YW81_9ZZZZ</name>
<dbReference type="Pfam" id="PF00575">
    <property type="entry name" value="S1"/>
    <property type="match status" value="1"/>
</dbReference>
<evidence type="ECO:0000256" key="2">
    <source>
        <dbReference type="ARBA" id="ARBA00022695"/>
    </source>
</evidence>
<dbReference type="Pfam" id="PF00013">
    <property type="entry name" value="KH_1"/>
    <property type="match status" value="2"/>
</dbReference>
<sequence>MSKILEEIDEPRSEMSPSSPKYIMLKIPLDKIGAVIGTGGKVIKNIIEETGTEIDIQDDGSVYIYSTDTESAEKAKKMIEDITIEFEIKMRIPTNKIGEVIGTRGSTIKNIQESTNSNINVNDDGTLYIKSNNEENLLKAQKIIKDIVGEFGSDSVKDVKMGEEYTGTVVNTTSFGAFVEILPGVEGLLHISKLSDERVDRVEDIVKVGDTVKVIVIEKSFSGKINLDSPEIRGKTGKH</sequence>
<evidence type="ECO:0000256" key="3">
    <source>
        <dbReference type="ARBA" id="ARBA00022884"/>
    </source>
</evidence>
<dbReference type="InterPro" id="IPR012340">
    <property type="entry name" value="NA-bd_OB-fold"/>
</dbReference>
<dbReference type="Gene3D" id="3.30.1370.10">
    <property type="entry name" value="K Homology domain, type 1"/>
    <property type="match status" value="2"/>
</dbReference>
<keyword evidence="1" id="KW-0808">Transferase</keyword>
<dbReference type="SUPFAM" id="SSF54791">
    <property type="entry name" value="Eukaryotic type KH-domain (KH-domain type I)"/>
    <property type="match status" value="2"/>
</dbReference>
<dbReference type="Gene3D" id="2.40.50.140">
    <property type="entry name" value="Nucleic acid-binding proteins"/>
    <property type="match status" value="1"/>
</dbReference>
<dbReference type="FunFam" id="3.30.1370.10:FF:000001">
    <property type="entry name" value="Polyribonucleotide nucleotidyltransferase"/>
    <property type="match status" value="2"/>
</dbReference>
<dbReference type="InterPro" id="IPR012162">
    <property type="entry name" value="PNPase"/>
</dbReference>
<dbReference type="InterPro" id="IPR003029">
    <property type="entry name" value="S1_domain"/>
</dbReference>
<dbReference type="CDD" id="cd02393">
    <property type="entry name" value="KH-I_PNPase"/>
    <property type="match status" value="2"/>
</dbReference>
<accession>X0YW81</accession>
<dbReference type="SMART" id="SM00316">
    <property type="entry name" value="S1"/>
    <property type="match status" value="1"/>
</dbReference>
<keyword evidence="3" id="KW-0694">RNA-binding</keyword>
<organism evidence="5">
    <name type="scientific">marine sediment metagenome</name>
    <dbReference type="NCBI Taxonomy" id="412755"/>
    <lineage>
        <taxon>unclassified sequences</taxon>
        <taxon>metagenomes</taxon>
        <taxon>ecological metagenomes</taxon>
    </lineage>
</organism>
<evidence type="ECO:0000256" key="1">
    <source>
        <dbReference type="ARBA" id="ARBA00022679"/>
    </source>
</evidence>
<dbReference type="GO" id="GO:0000175">
    <property type="term" value="F:3'-5'-RNA exonuclease activity"/>
    <property type="evidence" value="ECO:0007669"/>
    <property type="project" value="TreeGrafter"/>
</dbReference>
<comment type="caution">
    <text evidence="5">The sequence shown here is derived from an EMBL/GenBank/DDBJ whole genome shotgun (WGS) entry which is preliminary data.</text>
</comment>
<dbReference type="PROSITE" id="PS50126">
    <property type="entry name" value="S1"/>
    <property type="match status" value="1"/>
</dbReference>
<dbReference type="InterPro" id="IPR036612">
    <property type="entry name" value="KH_dom_type_1_sf"/>
</dbReference>
<gene>
    <name evidence="5" type="ORF">S01H4_12166</name>
</gene>
<protein>
    <recommendedName>
        <fullName evidence="4">S1 motif domain-containing protein</fullName>
    </recommendedName>
</protein>